<evidence type="ECO:0000313" key="1">
    <source>
        <dbReference type="EMBL" id="GIJ63809.1"/>
    </source>
</evidence>
<sequence length="343" mass="36741">MGTSYQTVVVAASIESVRCALEADQVEALLVPAGPDRTAVLPSEGDHDFVDPGSVAEALSADLKVDALAQVVFDSDLIFLDLYRGGERIFEYVSDPAMRASLDGEPAPPPSADPAGDAAFAAAALAPLGVGQVDLAMLAATLRTDQDGWVFAEAWHAEILTVLNLDPTAATMAFRWAVSEDLPGAVRTVAMSDADAIEQSEWWPFPVIIYTAIPLDVDPADAAQVLADAIADQTIAMRTHVGYAPVVPGAAVNPASRFPGVPIRTGQQSATYFAQILIRSPGRQPNYEQVITAIDNAWVTAWRDRYGITAEQEPAFAPTTYDRFRIGFGHTHERRTTTDHPIL</sequence>
<evidence type="ECO:0000313" key="2">
    <source>
        <dbReference type="Proteomes" id="UP000612585"/>
    </source>
</evidence>
<dbReference type="Proteomes" id="UP000612585">
    <property type="component" value="Unassembled WGS sequence"/>
</dbReference>
<reference evidence="1" key="1">
    <citation type="submission" date="2021-01" db="EMBL/GenBank/DDBJ databases">
        <title>Whole genome shotgun sequence of Virgisporangium aurantiacum NBRC 16421.</title>
        <authorList>
            <person name="Komaki H."/>
            <person name="Tamura T."/>
        </authorList>
    </citation>
    <scope>NUCLEOTIDE SEQUENCE</scope>
    <source>
        <strain evidence="1">NBRC 16421</strain>
    </source>
</reference>
<gene>
    <name evidence="1" type="ORF">Vau01_113250</name>
</gene>
<name>A0A8J3ZH65_9ACTN</name>
<dbReference type="EMBL" id="BOPG01000103">
    <property type="protein sequence ID" value="GIJ63809.1"/>
    <property type="molecule type" value="Genomic_DNA"/>
</dbReference>
<accession>A0A8J3ZH65</accession>
<comment type="caution">
    <text evidence="1">The sequence shown here is derived from an EMBL/GenBank/DDBJ whole genome shotgun (WGS) entry which is preliminary data.</text>
</comment>
<proteinExistence type="predicted"/>
<keyword evidence="2" id="KW-1185">Reference proteome</keyword>
<dbReference type="AlphaFoldDB" id="A0A8J3ZH65"/>
<dbReference type="RefSeq" id="WP_204011113.1">
    <property type="nucleotide sequence ID" value="NZ_BOPG01000103.1"/>
</dbReference>
<organism evidence="1 2">
    <name type="scientific">Virgisporangium aurantiacum</name>
    <dbReference type="NCBI Taxonomy" id="175570"/>
    <lineage>
        <taxon>Bacteria</taxon>
        <taxon>Bacillati</taxon>
        <taxon>Actinomycetota</taxon>
        <taxon>Actinomycetes</taxon>
        <taxon>Micromonosporales</taxon>
        <taxon>Micromonosporaceae</taxon>
        <taxon>Virgisporangium</taxon>
    </lineage>
</organism>
<protein>
    <submittedName>
        <fullName evidence="1">Uncharacterized protein</fullName>
    </submittedName>
</protein>